<dbReference type="Gene3D" id="3.40.50.150">
    <property type="entry name" value="Vaccinia Virus protein VP39"/>
    <property type="match status" value="1"/>
</dbReference>
<dbReference type="EMBL" id="FOTS01000009">
    <property type="protein sequence ID" value="SFL56320.1"/>
    <property type="molecule type" value="Genomic_DNA"/>
</dbReference>
<dbReference type="GO" id="GO:0008168">
    <property type="term" value="F:methyltransferase activity"/>
    <property type="evidence" value="ECO:0007669"/>
    <property type="project" value="UniProtKB-KW"/>
</dbReference>
<keyword evidence="1" id="KW-0808">Transferase</keyword>
<sequence>MPIKSIYELLSIVEGIEGWLSPCEQIALLHLPSMVDHVSGAIVEIGSYKGKSTTALALGSSLLSKTKRPVYAVDPFVVPPYDFFENNMKKHGLGEFVIPIKKHSFEAYEDCPESISALFIDGDHEYTSVKHDIIQYVPRVAAGGFIAFHDYSEYWPGVMKAVNELCKRNQFEFVTIYDNLLFVRKL</sequence>
<dbReference type="GO" id="GO:0032259">
    <property type="term" value="P:methylation"/>
    <property type="evidence" value="ECO:0007669"/>
    <property type="project" value="UniProtKB-KW"/>
</dbReference>
<dbReference type="SUPFAM" id="SSF53335">
    <property type="entry name" value="S-adenosyl-L-methionine-dependent methyltransferases"/>
    <property type="match status" value="1"/>
</dbReference>
<dbReference type="AlphaFoldDB" id="A0A1I4IPT7"/>
<dbReference type="STRING" id="1123291.SAMN04490355_100921"/>
<dbReference type="OrthoDB" id="176403at2"/>
<proteinExistence type="predicted"/>
<dbReference type="Proteomes" id="UP000199520">
    <property type="component" value="Unassembled WGS sequence"/>
</dbReference>
<name>A0A1I4IPT7_9FIRM</name>
<keyword evidence="2" id="KW-1185">Reference proteome</keyword>
<reference evidence="2" key="1">
    <citation type="submission" date="2016-10" db="EMBL/GenBank/DDBJ databases">
        <authorList>
            <person name="Varghese N."/>
            <person name="Submissions S."/>
        </authorList>
    </citation>
    <scope>NUCLEOTIDE SEQUENCE [LARGE SCALE GENOMIC DNA]</scope>
    <source>
        <strain evidence="2">DSM 13327</strain>
    </source>
</reference>
<dbReference type="InterPro" id="IPR029063">
    <property type="entry name" value="SAM-dependent_MTases_sf"/>
</dbReference>
<keyword evidence="1" id="KW-0489">Methyltransferase</keyword>
<dbReference type="Pfam" id="PF13578">
    <property type="entry name" value="Methyltransf_24"/>
    <property type="match status" value="1"/>
</dbReference>
<protein>
    <submittedName>
        <fullName evidence="1">Methyltransferase domain-containing protein</fullName>
    </submittedName>
</protein>
<dbReference type="RefSeq" id="WP_090934066.1">
    <property type="nucleotide sequence ID" value="NZ_FOTS01000009.1"/>
</dbReference>
<organism evidence="1 2">
    <name type="scientific">Pelosinus propionicus DSM 13327</name>
    <dbReference type="NCBI Taxonomy" id="1123291"/>
    <lineage>
        <taxon>Bacteria</taxon>
        <taxon>Bacillati</taxon>
        <taxon>Bacillota</taxon>
        <taxon>Negativicutes</taxon>
        <taxon>Selenomonadales</taxon>
        <taxon>Sporomusaceae</taxon>
        <taxon>Pelosinus</taxon>
    </lineage>
</organism>
<accession>A0A1I4IPT7</accession>
<evidence type="ECO:0000313" key="1">
    <source>
        <dbReference type="EMBL" id="SFL56320.1"/>
    </source>
</evidence>
<evidence type="ECO:0000313" key="2">
    <source>
        <dbReference type="Proteomes" id="UP000199520"/>
    </source>
</evidence>
<gene>
    <name evidence="1" type="ORF">SAMN04490355_100921</name>
</gene>